<evidence type="ECO:0000313" key="2">
    <source>
        <dbReference type="Proteomes" id="UP000184082"/>
    </source>
</evidence>
<dbReference type="Proteomes" id="UP000184082">
    <property type="component" value="Unassembled WGS sequence"/>
</dbReference>
<protein>
    <submittedName>
        <fullName evidence="1">TIGR02687 family protein</fullName>
    </submittedName>
</protein>
<dbReference type="RefSeq" id="WP_072965764.1">
    <property type="nucleotide sequence ID" value="NZ_FRAJ01000004.1"/>
</dbReference>
<dbReference type="InterPro" id="IPR014060">
    <property type="entry name" value="PglZ"/>
</dbReference>
<gene>
    <name evidence="1" type="ORF">SAMN02745883_00447</name>
</gene>
<accession>A0A1M6MA19</accession>
<dbReference type="AlphaFoldDB" id="A0A1M6MA19"/>
<dbReference type="NCBIfam" id="TIGR02687">
    <property type="entry name" value="BREX-1 system phosphatase PglZ type A"/>
    <property type="match status" value="1"/>
</dbReference>
<sequence length="851" mass="101107">MNLKEIKNILEQNFDKELSDGKNRHIIFWYDSDGEFVEDIDELELKNAKILELKDNNSFYIKYLLEKLDTNSNYLIYSSAPKPSPKENYLLDILKYSSEFSTDKATVIMKDLGVKDDSLRNTFKKYLKFFGNKERYKRFASYKLENFTEEKMHIAVLSTICKLSVADFELVLRTILKEEIKEENKYLQDIKRFGDIDVFWKLVEKKYGFHLEDKNLEHLMIMFTITHLSYNLEEKLPDTWEKFISNKQSDAIVFLSHFINHSVDSEIYDILADRIEKKINLKKYLSRWNIENYINCDTFRAFDEEIISKLINNLIERIGEYEKYRKIINGRRTSHWFNKYKYEYEAIYYAMEILRLENKLQKTLRGSTAYEMIENYVKEYYLFDYFYRKFYISYDKIQNKDKFSKLVELIENTYTHWYLNELSIKWSDIIESELKEDIRISGITQQIDFYENYIAPHIRNNERVFVIISDALRYEAAKEFSDILNIQRRGKAEITFMQGVIPSYTKLGMASLLPHKEIIINDKSEIIVDGINSQGTENRQKILLNYSDNAVAIQYNDMKDMRRKDYKKIFEGKNLIYIYHNVIDAVGDKSLTERDIFEGVEKTFDDLNNLIRNLINNVSATNIYITSDHGFIYRRSILQEFDKIQKTALKSLDESRRFILTEDNPEIEGTLSIPLNYIFGNKTTLKAIVPKGVVRFKVQGAGANYVHGGASLQEIVIPVIKFKNIRKNEFKSTKVEVKLTNISRKITNRITYLEFFQTEKVEDKKIPIRLKLYFVDEEGNRISNENIIIADSRSSKPEDRTFREKFTLKDQPYDKSKKYYLILEDEDETVDKIYEKIPFIIDLAIINDFDF</sequence>
<reference evidence="1 2" key="1">
    <citation type="submission" date="2016-11" db="EMBL/GenBank/DDBJ databases">
        <authorList>
            <person name="Jaros S."/>
            <person name="Januszkiewicz K."/>
            <person name="Wedrychowicz H."/>
        </authorList>
    </citation>
    <scope>NUCLEOTIDE SEQUENCE [LARGE SCALE GENOMIC DNA]</scope>
    <source>
        <strain evidence="1 2">DSM 14501</strain>
    </source>
</reference>
<dbReference type="EMBL" id="FRAJ01000004">
    <property type="protein sequence ID" value="SHJ80264.1"/>
    <property type="molecule type" value="Genomic_DNA"/>
</dbReference>
<evidence type="ECO:0000313" key="1">
    <source>
        <dbReference type="EMBL" id="SHJ80264.1"/>
    </source>
</evidence>
<proteinExistence type="predicted"/>
<dbReference type="STRING" id="1121266.SAMN02745883_00447"/>
<organism evidence="1 2">
    <name type="scientific">Caminicella sporogenes DSM 14501</name>
    <dbReference type="NCBI Taxonomy" id="1121266"/>
    <lineage>
        <taxon>Bacteria</taxon>
        <taxon>Bacillati</taxon>
        <taxon>Bacillota</taxon>
        <taxon>Clostridia</taxon>
        <taxon>Peptostreptococcales</taxon>
        <taxon>Caminicellaceae</taxon>
        <taxon>Caminicella</taxon>
    </lineage>
</organism>
<name>A0A1M6MA19_9FIRM</name>
<dbReference type="Pfam" id="PF08665">
    <property type="entry name" value="PglZ"/>
    <property type="match status" value="1"/>
</dbReference>
<keyword evidence="2" id="KW-1185">Reference proteome</keyword>